<dbReference type="EMBL" id="JAEPCM010000299">
    <property type="protein sequence ID" value="MCG7946476.1"/>
    <property type="molecule type" value="Genomic_DNA"/>
</dbReference>
<dbReference type="InterPro" id="IPR011042">
    <property type="entry name" value="6-blade_b-propeller_TolB-like"/>
</dbReference>
<keyword evidence="1" id="KW-0677">Repeat</keyword>
<dbReference type="AlphaFoldDB" id="A0A9E4N379"/>
<evidence type="ECO:0000313" key="6">
    <source>
        <dbReference type="Proteomes" id="UP000886667"/>
    </source>
</evidence>
<dbReference type="Pfam" id="PF13905">
    <property type="entry name" value="Thioredoxin_8"/>
    <property type="match status" value="1"/>
</dbReference>
<dbReference type="InterPro" id="IPR013766">
    <property type="entry name" value="Thioredoxin_domain"/>
</dbReference>
<feature type="signal peptide" evidence="3">
    <location>
        <begin position="1"/>
        <end position="31"/>
    </location>
</feature>
<proteinExistence type="predicted"/>
<gene>
    <name evidence="5" type="ORF">JAZ07_09055</name>
</gene>
<dbReference type="Proteomes" id="UP000886667">
    <property type="component" value="Unassembled WGS sequence"/>
</dbReference>
<accession>A0A9E4N379</accession>
<dbReference type="Gene3D" id="2.120.10.30">
    <property type="entry name" value="TolB, C-terminal domain"/>
    <property type="match status" value="2"/>
</dbReference>
<dbReference type="PANTHER" id="PTHR46388:SF2">
    <property type="entry name" value="NHL REPEAT-CONTAINING PROTEIN 2"/>
    <property type="match status" value="1"/>
</dbReference>
<dbReference type="SUPFAM" id="SSF101898">
    <property type="entry name" value="NHL repeat"/>
    <property type="match status" value="1"/>
</dbReference>
<comment type="caution">
    <text evidence="5">The sequence shown here is derived from an EMBL/GenBank/DDBJ whole genome shotgun (WGS) entry which is preliminary data.</text>
</comment>
<dbReference type="SUPFAM" id="SSF52833">
    <property type="entry name" value="Thioredoxin-like"/>
    <property type="match status" value="1"/>
</dbReference>
<reference evidence="5" key="1">
    <citation type="journal article" date="2021" name="Proc. Natl. Acad. Sci. U.S.A.">
        <title>Global biogeography of chemosynthetic symbionts reveals both localized and globally distributed symbiont groups. .</title>
        <authorList>
            <person name="Osvatic J.T."/>
            <person name="Wilkins L.G.E."/>
            <person name="Leibrecht L."/>
            <person name="Leray M."/>
            <person name="Zauner S."/>
            <person name="Polzin J."/>
            <person name="Camacho Y."/>
            <person name="Gros O."/>
            <person name="van Gils J.A."/>
            <person name="Eisen J.A."/>
            <person name="Petersen J.M."/>
            <person name="Yuen B."/>
        </authorList>
    </citation>
    <scope>NUCLEOTIDE SEQUENCE</scope>
    <source>
        <strain evidence="5">MAGclacostrist064TRANS</strain>
    </source>
</reference>
<evidence type="ECO:0000256" key="2">
    <source>
        <dbReference type="SAM" id="MobiDB-lite"/>
    </source>
</evidence>
<evidence type="ECO:0000256" key="1">
    <source>
        <dbReference type="ARBA" id="ARBA00022737"/>
    </source>
</evidence>
<dbReference type="InterPro" id="IPR036249">
    <property type="entry name" value="Thioredoxin-like_sf"/>
</dbReference>
<feature type="chain" id="PRO_5038695840" evidence="3">
    <location>
        <begin position="32"/>
        <end position="531"/>
    </location>
</feature>
<keyword evidence="3" id="KW-0732">Signal</keyword>
<dbReference type="PANTHER" id="PTHR46388">
    <property type="entry name" value="NHL REPEAT-CONTAINING PROTEIN 2"/>
    <property type="match status" value="1"/>
</dbReference>
<dbReference type="Gene3D" id="3.40.30.10">
    <property type="entry name" value="Glutaredoxin"/>
    <property type="match status" value="1"/>
</dbReference>
<feature type="region of interest" description="Disordered" evidence="2">
    <location>
        <begin position="31"/>
        <end position="51"/>
    </location>
</feature>
<dbReference type="InterPro" id="IPR012336">
    <property type="entry name" value="Thioredoxin-like_fold"/>
</dbReference>
<organism evidence="5 6">
    <name type="scientific">Candidatus Thiodiazotropha taylori</name>
    <dbReference type="NCBI Taxonomy" id="2792791"/>
    <lineage>
        <taxon>Bacteria</taxon>
        <taxon>Pseudomonadati</taxon>
        <taxon>Pseudomonadota</taxon>
        <taxon>Gammaproteobacteria</taxon>
        <taxon>Chromatiales</taxon>
        <taxon>Sedimenticolaceae</taxon>
        <taxon>Candidatus Thiodiazotropha</taxon>
    </lineage>
</organism>
<feature type="domain" description="Thioredoxin" evidence="4">
    <location>
        <begin position="27"/>
        <end position="189"/>
    </location>
</feature>
<evidence type="ECO:0000256" key="3">
    <source>
        <dbReference type="SAM" id="SignalP"/>
    </source>
</evidence>
<dbReference type="InterPro" id="IPR001258">
    <property type="entry name" value="NHL_repeat"/>
</dbReference>
<evidence type="ECO:0000313" key="5">
    <source>
        <dbReference type="EMBL" id="MCG7946476.1"/>
    </source>
</evidence>
<dbReference type="PROSITE" id="PS51352">
    <property type="entry name" value="THIOREDOXIN_2"/>
    <property type="match status" value="1"/>
</dbReference>
<dbReference type="Pfam" id="PF01436">
    <property type="entry name" value="NHL"/>
    <property type="match status" value="1"/>
</dbReference>
<protein>
    <submittedName>
        <fullName evidence="5">Redoxin domain-containing protein</fullName>
    </submittedName>
</protein>
<dbReference type="PROSITE" id="PS51257">
    <property type="entry name" value="PROKAR_LIPOPROTEIN"/>
    <property type="match status" value="1"/>
</dbReference>
<name>A0A9E4N379_9GAMM</name>
<sequence length="531" mass="58707">MINWHKPARFFLHIEVALFMMVALVTTSCSSETPEPEQPTVNQSTPSNQNRNFAPGLPWLNVERPLTTDDMLGKVVILDFWTYGCINCIHVLADLKKLEEKYGHQLLVIGVHTPKFDNEKNLQTLRKIVIRYAVDHPVINDVNGLLASYYGMRAWPTRVLIDPKGEVLGKVVGEGRYEQIDNKISELLAQHKAVLNPSPIPVRLEREEDDTTLLSAPGKITVNAELIAISDSLNNRIIVTNHSGKIKFIIGSGATGKLDGSFTNASFNSPQGVLFNDNHIYVADTGNHLLRLIDLEHKSVSTIAGNGTLERKRRGEFEAKSIGMASPWALALLNDRLFVAMAGSHQIWVYNISNKQLSRFAGSGREGILDGDVDQATFSQPSGLSIHDNWLYIADSEASAVRRIELTGNRVETLLGTGLFDFGDKDGDLVSAKLQHVLGISVKDQTEIYLADTYNHKLKRLNLDSSSAESLIGDGKPGFLSTVDGQLQLNEPGGLALYEDKLYITDTNNDRIVVYDTDSGEAMLLDIQHTH</sequence>
<evidence type="ECO:0000259" key="4">
    <source>
        <dbReference type="PROSITE" id="PS51352"/>
    </source>
</evidence>